<evidence type="ECO:0000313" key="2">
    <source>
        <dbReference type="EMBL" id="MFM1525583.1"/>
    </source>
</evidence>
<feature type="transmembrane region" description="Helical" evidence="1">
    <location>
        <begin position="59"/>
        <end position="79"/>
    </location>
</feature>
<name>A0ABW9F8Y7_9FIRM</name>
<feature type="transmembrane region" description="Helical" evidence="1">
    <location>
        <begin position="12"/>
        <end position="29"/>
    </location>
</feature>
<sequence>MVKLKKIKKVYIIYFILVAVVFIFSYILSTKMDSKNIIENMDQNKIKEFFQYVEYKNRIIMMLLSISISSSVLLLKELLKNK</sequence>
<keyword evidence="1" id="KW-0472">Membrane</keyword>
<gene>
    <name evidence="2" type="ORF">ABGF40_07915</name>
</gene>
<dbReference type="Proteomes" id="UP001629536">
    <property type="component" value="Unassembled WGS sequence"/>
</dbReference>
<dbReference type="RefSeq" id="WP_408105797.1">
    <property type="nucleotide sequence ID" value="NZ_JBFNFH010000023.1"/>
</dbReference>
<keyword evidence="1" id="KW-1133">Transmembrane helix</keyword>
<keyword evidence="3" id="KW-1185">Reference proteome</keyword>
<organism evidence="2 3">
    <name type="scientific">Helcococcus bovis</name>
    <dbReference type="NCBI Taxonomy" id="3153252"/>
    <lineage>
        <taxon>Bacteria</taxon>
        <taxon>Bacillati</taxon>
        <taxon>Bacillota</taxon>
        <taxon>Tissierellia</taxon>
        <taxon>Tissierellales</taxon>
        <taxon>Peptoniphilaceae</taxon>
        <taxon>Helcococcus</taxon>
    </lineage>
</organism>
<evidence type="ECO:0000256" key="1">
    <source>
        <dbReference type="SAM" id="Phobius"/>
    </source>
</evidence>
<keyword evidence="1" id="KW-0812">Transmembrane</keyword>
<evidence type="ECO:0000313" key="3">
    <source>
        <dbReference type="Proteomes" id="UP001629536"/>
    </source>
</evidence>
<reference evidence="2 3" key="1">
    <citation type="journal article" date="2024" name="Front. Microbiol.">
        <title>Pangenomic and biochemical analyses of Helcococcus ovis reveal widespread tetracycline resistance and a novel bacterial species, Helcococcus bovis.</title>
        <authorList>
            <person name="Cunha F."/>
            <person name="Zhai Y."/>
            <person name="Casaro S."/>
            <person name="Jones K.L."/>
            <person name="Hernandez M."/>
            <person name="Bisinotto R.S."/>
            <person name="Kariyawasam S."/>
            <person name="Brown M.B."/>
            <person name="Phillips A."/>
            <person name="Jeong K.C."/>
            <person name="Galvao K.N."/>
        </authorList>
    </citation>
    <scope>NUCLEOTIDE SEQUENCE [LARGE SCALE GENOMIC DNA]</scope>
    <source>
        <strain evidence="2 3">KG197</strain>
    </source>
</reference>
<accession>A0ABW9F8Y7</accession>
<comment type="caution">
    <text evidence="2">The sequence shown here is derived from an EMBL/GenBank/DDBJ whole genome shotgun (WGS) entry which is preliminary data.</text>
</comment>
<proteinExistence type="predicted"/>
<protein>
    <submittedName>
        <fullName evidence="2">Uncharacterized protein</fullName>
    </submittedName>
</protein>
<dbReference type="EMBL" id="JBFNFH010000023">
    <property type="protein sequence ID" value="MFM1525583.1"/>
    <property type="molecule type" value="Genomic_DNA"/>
</dbReference>